<evidence type="ECO:0000313" key="1">
    <source>
        <dbReference type="EMBL" id="BBC80771.1"/>
    </source>
</evidence>
<sequence length="41" mass="5132">MKRVQQRMMQEPFKCSMTAIILRDSKIRNVKILPIFWRFYK</sequence>
<dbReference type="KEGG" id="aot:AcetOri_orf03663"/>
<evidence type="ECO:0000313" key="2">
    <source>
        <dbReference type="Proteomes" id="UP000270034"/>
    </source>
</evidence>
<dbReference type="EMBL" id="AP018515">
    <property type="protein sequence ID" value="BBC80771.1"/>
    <property type="molecule type" value="Genomic_DNA"/>
</dbReference>
<gene>
    <name evidence="1" type="ORF">AcetOrient_orf03663</name>
</gene>
<protein>
    <submittedName>
        <fullName evidence="1">Uncharacterized protein</fullName>
    </submittedName>
</protein>
<proteinExistence type="predicted"/>
<organism evidence="1 2">
    <name type="scientific">Acetobacter orientalis</name>
    <dbReference type="NCBI Taxonomy" id="146474"/>
    <lineage>
        <taxon>Bacteria</taxon>
        <taxon>Pseudomonadati</taxon>
        <taxon>Pseudomonadota</taxon>
        <taxon>Alphaproteobacteria</taxon>
        <taxon>Acetobacterales</taxon>
        <taxon>Acetobacteraceae</taxon>
        <taxon>Acetobacter</taxon>
    </lineage>
</organism>
<name>A0A2Z5ZJT1_9PROT</name>
<reference evidence="1 2" key="1">
    <citation type="submission" date="2018-02" db="EMBL/GenBank/DDBJ databases">
        <title>Acetobacter orientalis genome.</title>
        <authorList>
            <person name="Nakashima N."/>
            <person name="Tamura T."/>
        </authorList>
    </citation>
    <scope>NUCLEOTIDE SEQUENCE [LARGE SCALE GENOMIC DNA]</scope>
    <source>
        <strain evidence="1 2">FAN1</strain>
    </source>
</reference>
<dbReference type="Proteomes" id="UP000270034">
    <property type="component" value="Chromosome"/>
</dbReference>
<accession>A0A2Z5ZJT1</accession>
<dbReference type="AlphaFoldDB" id="A0A2Z5ZJT1"/>